<gene>
    <name evidence="1" type="primary">Necator_chrV.g21050</name>
    <name evidence="1" type="ORF">RB195_016257</name>
</gene>
<proteinExistence type="predicted"/>
<keyword evidence="2" id="KW-1185">Reference proteome</keyword>
<protein>
    <submittedName>
        <fullName evidence="1">Uncharacterized protein</fullName>
    </submittedName>
</protein>
<name>A0ABR1E892_NECAM</name>
<sequence>MLTRDLLLCALPPSSILISYFGDHSSLVICFVAAIKPRPLSANSMAVVMYSVKLLLLSLAALVCGGRFPDPPVFAAPQHYPSICYLPPDSGLCPQNGASAEELSPDLLTSRFTFTFRRTSSWLIRNRSSEDEKHHCWLIVGWLILNTLPGSRQLLKTISTCTTIAFLIDLHFYMFLLRQHLSH</sequence>
<evidence type="ECO:0000313" key="2">
    <source>
        <dbReference type="Proteomes" id="UP001303046"/>
    </source>
</evidence>
<accession>A0ABR1E892</accession>
<dbReference type="Proteomes" id="UP001303046">
    <property type="component" value="Unassembled WGS sequence"/>
</dbReference>
<comment type="caution">
    <text evidence="1">The sequence shown here is derived from an EMBL/GenBank/DDBJ whole genome shotgun (WGS) entry which is preliminary data.</text>
</comment>
<dbReference type="EMBL" id="JAVFWL010000005">
    <property type="protein sequence ID" value="KAK6758915.1"/>
    <property type="molecule type" value="Genomic_DNA"/>
</dbReference>
<evidence type="ECO:0000313" key="1">
    <source>
        <dbReference type="EMBL" id="KAK6758915.1"/>
    </source>
</evidence>
<organism evidence="1 2">
    <name type="scientific">Necator americanus</name>
    <name type="common">Human hookworm</name>
    <dbReference type="NCBI Taxonomy" id="51031"/>
    <lineage>
        <taxon>Eukaryota</taxon>
        <taxon>Metazoa</taxon>
        <taxon>Ecdysozoa</taxon>
        <taxon>Nematoda</taxon>
        <taxon>Chromadorea</taxon>
        <taxon>Rhabditida</taxon>
        <taxon>Rhabditina</taxon>
        <taxon>Rhabditomorpha</taxon>
        <taxon>Strongyloidea</taxon>
        <taxon>Ancylostomatidae</taxon>
        <taxon>Bunostominae</taxon>
        <taxon>Necator</taxon>
    </lineage>
</organism>
<reference evidence="1 2" key="1">
    <citation type="submission" date="2023-08" db="EMBL/GenBank/DDBJ databases">
        <title>A Necator americanus chromosomal reference genome.</title>
        <authorList>
            <person name="Ilik V."/>
            <person name="Petrzelkova K.J."/>
            <person name="Pardy F."/>
            <person name="Fuh T."/>
            <person name="Niatou-Singa F.S."/>
            <person name="Gouil Q."/>
            <person name="Baker L."/>
            <person name="Ritchie M.E."/>
            <person name="Jex A.R."/>
            <person name="Gazzola D."/>
            <person name="Li H."/>
            <person name="Toshio Fujiwara R."/>
            <person name="Zhan B."/>
            <person name="Aroian R.V."/>
            <person name="Pafco B."/>
            <person name="Schwarz E.M."/>
        </authorList>
    </citation>
    <scope>NUCLEOTIDE SEQUENCE [LARGE SCALE GENOMIC DNA]</scope>
    <source>
        <strain evidence="1 2">Aroian</strain>
        <tissue evidence="1">Whole animal</tissue>
    </source>
</reference>